<dbReference type="Pfam" id="PF01799">
    <property type="entry name" value="Fer2_2"/>
    <property type="match status" value="1"/>
</dbReference>
<reference evidence="8" key="1">
    <citation type="submission" date="2021-07" db="EMBL/GenBank/DDBJ databases">
        <title>Shewanella sp. YLB-07 whole genome sequence.</title>
        <authorList>
            <person name="Yu L."/>
        </authorList>
    </citation>
    <scope>NUCLEOTIDE SEQUENCE</scope>
    <source>
        <strain evidence="8">YLB-08</strain>
    </source>
</reference>
<name>A0ABX6VBK3_9GAMM</name>
<dbReference type="EMBL" id="CP045503">
    <property type="protein sequence ID" value="QPG60056.1"/>
    <property type="molecule type" value="Genomic_DNA"/>
</dbReference>
<feature type="domain" description="2Fe-2S ferredoxin-type" evidence="7">
    <location>
        <begin position="9"/>
        <end position="85"/>
    </location>
</feature>
<evidence type="ECO:0000256" key="2">
    <source>
        <dbReference type="ARBA" id="ARBA00022723"/>
    </source>
</evidence>
<dbReference type="RefSeq" id="WP_142873472.1">
    <property type="nucleotide sequence ID" value="NZ_CP045503.2"/>
</dbReference>
<keyword evidence="5" id="KW-0411">Iron-sulfur</keyword>
<evidence type="ECO:0000256" key="1">
    <source>
        <dbReference type="ARBA" id="ARBA00022714"/>
    </source>
</evidence>
<evidence type="ECO:0000313" key="9">
    <source>
        <dbReference type="Proteomes" id="UP000316416"/>
    </source>
</evidence>
<proteinExistence type="predicted"/>
<dbReference type="InterPro" id="IPR036884">
    <property type="entry name" value="2Fe-2S-bd_dom_sf"/>
</dbReference>
<dbReference type="Gene3D" id="3.10.20.30">
    <property type="match status" value="1"/>
</dbReference>
<dbReference type="PROSITE" id="PS00197">
    <property type="entry name" value="2FE2S_FER_1"/>
    <property type="match status" value="1"/>
</dbReference>
<gene>
    <name evidence="8" type="ORF">FM038_023890</name>
</gene>
<dbReference type="PANTHER" id="PTHR44379">
    <property type="entry name" value="OXIDOREDUCTASE WITH IRON-SULFUR SUBUNIT"/>
    <property type="match status" value="1"/>
</dbReference>
<protein>
    <submittedName>
        <fullName evidence="8">(2Fe-2S)-binding protein</fullName>
    </submittedName>
</protein>
<dbReference type="Proteomes" id="UP000316416">
    <property type="component" value="Chromosome"/>
</dbReference>
<keyword evidence="9" id="KW-1185">Reference proteome</keyword>
<keyword evidence="4" id="KW-0408">Iron</keyword>
<dbReference type="InterPro" id="IPR051452">
    <property type="entry name" value="Diverse_Oxidoreductases"/>
</dbReference>
<evidence type="ECO:0000256" key="4">
    <source>
        <dbReference type="ARBA" id="ARBA00023004"/>
    </source>
</evidence>
<dbReference type="PANTHER" id="PTHR44379:SF5">
    <property type="entry name" value="OXIDOREDUCTASE WITH IRON-SULFUR SUBUNIT"/>
    <property type="match status" value="1"/>
</dbReference>
<dbReference type="SUPFAM" id="SSF47741">
    <property type="entry name" value="CO dehydrogenase ISP C-domain like"/>
    <property type="match status" value="1"/>
</dbReference>
<dbReference type="Pfam" id="PF00111">
    <property type="entry name" value="Fer2"/>
    <property type="match status" value="1"/>
</dbReference>
<organism evidence="8 9">
    <name type="scientific">Shewanella eurypsychrophilus</name>
    <dbReference type="NCBI Taxonomy" id="2593656"/>
    <lineage>
        <taxon>Bacteria</taxon>
        <taxon>Pseudomonadati</taxon>
        <taxon>Pseudomonadota</taxon>
        <taxon>Gammaproteobacteria</taxon>
        <taxon>Alteromonadales</taxon>
        <taxon>Shewanellaceae</taxon>
        <taxon>Shewanella</taxon>
    </lineage>
</organism>
<dbReference type="InterPro" id="IPR001041">
    <property type="entry name" value="2Fe-2S_ferredoxin-type"/>
</dbReference>
<dbReference type="InterPro" id="IPR006058">
    <property type="entry name" value="2Fe2S_fd_BS"/>
</dbReference>
<evidence type="ECO:0000256" key="3">
    <source>
        <dbReference type="ARBA" id="ARBA00023002"/>
    </source>
</evidence>
<dbReference type="InterPro" id="IPR036010">
    <property type="entry name" value="2Fe-2S_ferredoxin-like_sf"/>
</dbReference>
<evidence type="ECO:0000313" key="8">
    <source>
        <dbReference type="EMBL" id="QPG60056.1"/>
    </source>
</evidence>
<sequence length="160" mass="16938">MNTNKLMQTEIAMSVNGISHRIKVEGSLRLLDLLRDDLLLTGTKEGCSVGECGACTVMLDGRAVCSCMVLAAQCDNTEVTTIEGLDDDPLAQQLQLSFIEKGGVQCGFCTPGVLVSATALLKQNSQPSDGELLDALEGNVCRCTGYQPIVDSIKAVIKQG</sequence>
<evidence type="ECO:0000256" key="5">
    <source>
        <dbReference type="ARBA" id="ARBA00023014"/>
    </source>
</evidence>
<evidence type="ECO:0000256" key="6">
    <source>
        <dbReference type="ARBA" id="ARBA00023075"/>
    </source>
</evidence>
<dbReference type="SUPFAM" id="SSF54292">
    <property type="entry name" value="2Fe-2S ferredoxin-like"/>
    <property type="match status" value="1"/>
</dbReference>
<keyword evidence="2" id="KW-0479">Metal-binding</keyword>
<dbReference type="Gene3D" id="1.10.150.120">
    <property type="entry name" value="[2Fe-2S]-binding domain"/>
    <property type="match status" value="1"/>
</dbReference>
<dbReference type="InterPro" id="IPR002888">
    <property type="entry name" value="2Fe-2S-bd"/>
</dbReference>
<keyword evidence="6" id="KW-0830">Ubiquinone</keyword>
<keyword evidence="3" id="KW-0560">Oxidoreductase</keyword>
<dbReference type="InterPro" id="IPR012675">
    <property type="entry name" value="Beta-grasp_dom_sf"/>
</dbReference>
<dbReference type="PROSITE" id="PS51085">
    <property type="entry name" value="2FE2S_FER_2"/>
    <property type="match status" value="1"/>
</dbReference>
<keyword evidence="1" id="KW-0001">2Fe-2S</keyword>
<accession>A0ABX6VBK3</accession>
<evidence type="ECO:0000259" key="7">
    <source>
        <dbReference type="PROSITE" id="PS51085"/>
    </source>
</evidence>